<protein>
    <submittedName>
        <fullName evidence="2">Ketosteroid isomerase-like protein</fullName>
    </submittedName>
</protein>
<dbReference type="EMBL" id="JAUSWA010000035">
    <property type="protein sequence ID" value="MDQ0496412.1"/>
    <property type="molecule type" value="Genomic_DNA"/>
</dbReference>
<name>A0ABU0L528_9BACL</name>
<dbReference type="SUPFAM" id="SSF54427">
    <property type="entry name" value="NTF2-like"/>
    <property type="match status" value="1"/>
</dbReference>
<keyword evidence="3" id="KW-1185">Reference proteome</keyword>
<evidence type="ECO:0000313" key="3">
    <source>
        <dbReference type="Proteomes" id="UP001242811"/>
    </source>
</evidence>
<accession>A0ABU0L528</accession>
<sequence length="157" mass="18274">MVDKICYYWIVQSLFRLFEGRLVEMQSAQQVLTNYFQALGSKQIDKVIELVHDEAKFIILKKEPSNRIPLYGTFHGKEGVRNYLSLLEEAEQIESFVLHKLIGNQEAACAWGNFRIKVNVTGKVFESDWAIICEVEQEKIRFFQIFEDTAALEEAFD</sequence>
<organism evidence="2 3">
    <name type="scientific">Paenibacillus brasilensis</name>
    <dbReference type="NCBI Taxonomy" id="128574"/>
    <lineage>
        <taxon>Bacteria</taxon>
        <taxon>Bacillati</taxon>
        <taxon>Bacillota</taxon>
        <taxon>Bacilli</taxon>
        <taxon>Bacillales</taxon>
        <taxon>Paenibacillaceae</taxon>
        <taxon>Paenibacillus</taxon>
    </lineage>
</organism>
<feature type="domain" description="SnoaL-like" evidence="1">
    <location>
        <begin position="33"/>
        <end position="141"/>
    </location>
</feature>
<dbReference type="InterPro" id="IPR037401">
    <property type="entry name" value="SnoaL-like"/>
</dbReference>
<dbReference type="Pfam" id="PF12680">
    <property type="entry name" value="SnoaL_2"/>
    <property type="match status" value="1"/>
</dbReference>
<evidence type="ECO:0000313" key="2">
    <source>
        <dbReference type="EMBL" id="MDQ0496412.1"/>
    </source>
</evidence>
<gene>
    <name evidence="2" type="ORF">QOZ95_004602</name>
</gene>
<comment type="caution">
    <text evidence="2">The sequence shown here is derived from an EMBL/GenBank/DDBJ whole genome shotgun (WGS) entry which is preliminary data.</text>
</comment>
<evidence type="ECO:0000259" key="1">
    <source>
        <dbReference type="Pfam" id="PF12680"/>
    </source>
</evidence>
<dbReference type="InterPro" id="IPR032710">
    <property type="entry name" value="NTF2-like_dom_sf"/>
</dbReference>
<dbReference type="Proteomes" id="UP001242811">
    <property type="component" value="Unassembled WGS sequence"/>
</dbReference>
<proteinExistence type="predicted"/>
<dbReference type="Gene3D" id="3.10.450.50">
    <property type="match status" value="1"/>
</dbReference>
<reference evidence="2 3" key="1">
    <citation type="submission" date="2023-07" db="EMBL/GenBank/DDBJ databases">
        <title>Genomic Encyclopedia of Type Strains, Phase IV (KMG-IV): sequencing the most valuable type-strain genomes for metagenomic binning, comparative biology and taxonomic classification.</title>
        <authorList>
            <person name="Goeker M."/>
        </authorList>
    </citation>
    <scope>NUCLEOTIDE SEQUENCE [LARGE SCALE GENOMIC DNA]</scope>
    <source>
        <strain evidence="2 3">DSM 14914</strain>
    </source>
</reference>